<dbReference type="PANTHER" id="PTHR33778">
    <property type="entry name" value="PROTEIN MGTC"/>
    <property type="match status" value="1"/>
</dbReference>
<evidence type="ECO:0000313" key="9">
    <source>
        <dbReference type="Proteomes" id="UP000030624"/>
    </source>
</evidence>
<evidence type="ECO:0000256" key="1">
    <source>
        <dbReference type="ARBA" id="ARBA00004651"/>
    </source>
</evidence>
<dbReference type="eggNOG" id="arCOG04203">
    <property type="taxonomic scope" value="Archaea"/>
</dbReference>
<name>A0A0A7GE24_GEOAI</name>
<gene>
    <name evidence="8" type="ORF">GACE_0159</name>
</gene>
<feature type="transmembrane region" description="Helical" evidence="6">
    <location>
        <begin position="84"/>
        <end position="102"/>
    </location>
</feature>
<dbReference type="Pfam" id="PF02308">
    <property type="entry name" value="MgtC"/>
    <property type="match status" value="1"/>
</dbReference>
<organism evidence="8 9">
    <name type="scientific">Geoglobus acetivorans</name>
    <dbReference type="NCBI Taxonomy" id="565033"/>
    <lineage>
        <taxon>Archaea</taxon>
        <taxon>Methanobacteriati</taxon>
        <taxon>Methanobacteriota</taxon>
        <taxon>Archaeoglobi</taxon>
        <taxon>Archaeoglobales</taxon>
        <taxon>Archaeoglobaceae</taxon>
        <taxon>Geoglobus</taxon>
    </lineage>
</organism>
<accession>A0A0A7GE24</accession>
<keyword evidence="4 6" id="KW-1133">Transmembrane helix</keyword>
<dbReference type="InterPro" id="IPR049177">
    <property type="entry name" value="MgtC_SapB_SrpB_YhiD_N"/>
</dbReference>
<dbReference type="AlphaFoldDB" id="A0A0A7GE24"/>
<sequence>MEEYISLILASVFGAVVGLERSKVHKPAGLRTHMLVSAGSCLFMIVSARFFNDPARIAAGVVSGIGFIGAGTILAEQRKERTKVVGITTAASLWMTAAIGMITGFGDYRLATFSTALTYIILKLKRVEEMLEKRDKN</sequence>
<keyword evidence="3 6" id="KW-0812">Transmembrane</keyword>
<dbReference type="GeneID" id="24796758"/>
<dbReference type="PRINTS" id="PR01837">
    <property type="entry name" value="MGTCSAPBPROT"/>
</dbReference>
<evidence type="ECO:0000256" key="3">
    <source>
        <dbReference type="ARBA" id="ARBA00022692"/>
    </source>
</evidence>
<dbReference type="EMBL" id="CP009552">
    <property type="protein sequence ID" value="AIY89216.1"/>
    <property type="molecule type" value="Genomic_DNA"/>
</dbReference>
<feature type="domain" description="MgtC/SapB/SrpB/YhiD N-terminal" evidence="7">
    <location>
        <begin position="7"/>
        <end position="126"/>
    </location>
</feature>
<keyword evidence="5 6" id="KW-0472">Membrane</keyword>
<evidence type="ECO:0000256" key="6">
    <source>
        <dbReference type="SAM" id="Phobius"/>
    </source>
</evidence>
<dbReference type="RefSeq" id="WP_048090373.1">
    <property type="nucleotide sequence ID" value="NZ_CP009552.1"/>
</dbReference>
<evidence type="ECO:0000259" key="7">
    <source>
        <dbReference type="Pfam" id="PF02308"/>
    </source>
</evidence>
<proteinExistence type="predicted"/>
<feature type="transmembrane region" description="Helical" evidence="6">
    <location>
        <begin position="57"/>
        <end position="75"/>
    </location>
</feature>
<feature type="transmembrane region" description="Helical" evidence="6">
    <location>
        <begin position="34"/>
        <end position="51"/>
    </location>
</feature>
<feature type="transmembrane region" description="Helical" evidence="6">
    <location>
        <begin position="6"/>
        <end position="22"/>
    </location>
</feature>
<evidence type="ECO:0000313" key="8">
    <source>
        <dbReference type="EMBL" id="AIY89216.1"/>
    </source>
</evidence>
<protein>
    <submittedName>
        <fullName evidence="8">Mg(2 ) transport ATPase protein C</fullName>
    </submittedName>
</protein>
<evidence type="ECO:0000256" key="4">
    <source>
        <dbReference type="ARBA" id="ARBA00022989"/>
    </source>
</evidence>
<dbReference type="InterPro" id="IPR003416">
    <property type="entry name" value="MgtC/SapB/SrpB/YhiD_fam"/>
</dbReference>
<dbReference type="KEGG" id="gac:GACE_0159"/>
<dbReference type="Proteomes" id="UP000030624">
    <property type="component" value="Chromosome"/>
</dbReference>
<comment type="subcellular location">
    <subcellularLocation>
        <location evidence="1">Cell membrane</location>
        <topology evidence="1">Multi-pass membrane protein</topology>
    </subcellularLocation>
</comment>
<dbReference type="PANTHER" id="PTHR33778:SF1">
    <property type="entry name" value="MAGNESIUM TRANSPORTER YHID-RELATED"/>
    <property type="match status" value="1"/>
</dbReference>
<dbReference type="GO" id="GO:0005886">
    <property type="term" value="C:plasma membrane"/>
    <property type="evidence" value="ECO:0007669"/>
    <property type="project" value="UniProtKB-SubCell"/>
</dbReference>
<evidence type="ECO:0000256" key="5">
    <source>
        <dbReference type="ARBA" id="ARBA00023136"/>
    </source>
</evidence>
<reference evidence="8 9" key="1">
    <citation type="journal article" date="2015" name="Appl. Environ. Microbiol.">
        <title>The Geoglobus acetivorans genome: Fe(III) reduction, acetate utilization, autotrophic growth, and degradation of aromatic compounds in a hyperthermophilic archaeon.</title>
        <authorList>
            <person name="Mardanov A.V."/>
            <person name="Slododkina G.B."/>
            <person name="Slobodkin A.I."/>
            <person name="Beletsky A.V."/>
            <person name="Gavrilov S.N."/>
            <person name="Kublanov I.V."/>
            <person name="Bonch-Osmolovskaya E.A."/>
            <person name="Skryabin K.G."/>
            <person name="Ravin N.V."/>
        </authorList>
    </citation>
    <scope>NUCLEOTIDE SEQUENCE [LARGE SCALE GENOMIC DNA]</scope>
    <source>
        <strain evidence="8 9">SBH6</strain>
    </source>
</reference>
<keyword evidence="2" id="KW-1003">Cell membrane</keyword>
<evidence type="ECO:0000256" key="2">
    <source>
        <dbReference type="ARBA" id="ARBA00022475"/>
    </source>
</evidence>
<dbReference type="HOGENOM" id="CLU_079292_1_0_2"/>